<dbReference type="InterPro" id="IPR045713">
    <property type="entry name" value="DUF6069"/>
</dbReference>
<name>A0A846X3J8_9ACTN</name>
<dbReference type="AlphaFoldDB" id="A0A846X3J8"/>
<dbReference type="Pfam" id="PF19545">
    <property type="entry name" value="DUF6069"/>
    <property type="match status" value="1"/>
</dbReference>
<sequence>MSTIAATTASPARAGRLPLWRHGLAAAVGASIVTTAIAAIASGAGVTFAGPDGASIPLLGFAQLTLVFSLIALGIAAVLARRARRPRATFVRVCAGLLVLSFVPDLTFGFDGASAAVLILTHIAAAAIVVPVLARRLARHNG</sequence>
<dbReference type="EMBL" id="JAAXOQ010000021">
    <property type="protein sequence ID" value="NKY19723.1"/>
    <property type="molecule type" value="Genomic_DNA"/>
</dbReference>
<feature type="transmembrane region" description="Helical" evidence="1">
    <location>
        <begin position="90"/>
        <end position="110"/>
    </location>
</feature>
<feature type="transmembrane region" description="Helical" evidence="1">
    <location>
        <begin position="56"/>
        <end position="78"/>
    </location>
</feature>
<comment type="caution">
    <text evidence="2">The sequence shown here is derived from an EMBL/GenBank/DDBJ whole genome shotgun (WGS) entry which is preliminary data.</text>
</comment>
<protein>
    <submittedName>
        <fullName evidence="2">Cell envelope biogenesis protein OmpA</fullName>
    </submittedName>
</protein>
<accession>A0A846X3J8</accession>
<evidence type="ECO:0000256" key="1">
    <source>
        <dbReference type="SAM" id="Phobius"/>
    </source>
</evidence>
<evidence type="ECO:0000313" key="3">
    <source>
        <dbReference type="Proteomes" id="UP000582646"/>
    </source>
</evidence>
<keyword evidence="1" id="KW-1133">Transmembrane helix</keyword>
<keyword evidence="3" id="KW-1185">Reference proteome</keyword>
<gene>
    <name evidence="2" type="ORF">HF999_15265</name>
</gene>
<dbReference type="Proteomes" id="UP000582646">
    <property type="component" value="Unassembled WGS sequence"/>
</dbReference>
<proteinExistence type="predicted"/>
<reference evidence="2 3" key="1">
    <citation type="submission" date="2020-04" db="EMBL/GenBank/DDBJ databases">
        <title>MicrobeNet Type strains.</title>
        <authorList>
            <person name="Nicholson A.C."/>
        </authorList>
    </citation>
    <scope>NUCLEOTIDE SEQUENCE [LARGE SCALE GENOMIC DNA]</scope>
    <source>
        <strain evidence="2 3">DSM 44113</strain>
    </source>
</reference>
<keyword evidence="1" id="KW-0472">Membrane</keyword>
<keyword evidence="1" id="KW-0812">Transmembrane</keyword>
<feature type="transmembrane region" description="Helical" evidence="1">
    <location>
        <begin position="23"/>
        <end position="50"/>
    </location>
</feature>
<organism evidence="2 3">
    <name type="scientific">Tsukamurella spumae</name>
    <dbReference type="NCBI Taxonomy" id="44753"/>
    <lineage>
        <taxon>Bacteria</taxon>
        <taxon>Bacillati</taxon>
        <taxon>Actinomycetota</taxon>
        <taxon>Actinomycetes</taxon>
        <taxon>Mycobacteriales</taxon>
        <taxon>Tsukamurellaceae</taxon>
        <taxon>Tsukamurella</taxon>
    </lineage>
</organism>
<evidence type="ECO:0000313" key="2">
    <source>
        <dbReference type="EMBL" id="NKY19723.1"/>
    </source>
</evidence>
<feature type="transmembrane region" description="Helical" evidence="1">
    <location>
        <begin position="116"/>
        <end position="134"/>
    </location>
</feature>
<dbReference type="RefSeq" id="WP_168546715.1">
    <property type="nucleotide sequence ID" value="NZ_BAAAKS010000002.1"/>
</dbReference>